<dbReference type="GO" id="GO:0004672">
    <property type="term" value="F:protein kinase activity"/>
    <property type="evidence" value="ECO:0007669"/>
    <property type="project" value="InterPro"/>
</dbReference>
<dbReference type="VEuPathDB" id="GiardiaDB:DHA2_153261"/>
<evidence type="ECO:0000259" key="5">
    <source>
        <dbReference type="PROSITE" id="PS50011"/>
    </source>
</evidence>
<feature type="non-terminal residue" evidence="6">
    <location>
        <position position="1"/>
    </location>
</feature>
<dbReference type="VEuPathDB" id="GiardiaDB:QR46_4640"/>
<dbReference type="VEuPathDB" id="GiardiaDB:QR46_3629"/>
<dbReference type="AlphaFoldDB" id="V6TPE7"/>
<feature type="repeat" description="ANK" evidence="3">
    <location>
        <begin position="505"/>
        <end position="537"/>
    </location>
</feature>
<feature type="binding site" evidence="4">
    <location>
        <position position="78"/>
    </location>
    <ligand>
        <name>ATP</name>
        <dbReference type="ChEBI" id="CHEBI:30616"/>
    </ligand>
</feature>
<feature type="repeat" description="ANK" evidence="3">
    <location>
        <begin position="439"/>
        <end position="471"/>
    </location>
</feature>
<feature type="domain" description="Protein kinase" evidence="5">
    <location>
        <begin position="52"/>
        <end position="316"/>
    </location>
</feature>
<keyword evidence="6" id="KW-0808">Transferase</keyword>
<dbReference type="GO" id="GO:0005524">
    <property type="term" value="F:ATP binding"/>
    <property type="evidence" value="ECO:0007669"/>
    <property type="project" value="UniProtKB-UniRule"/>
</dbReference>
<evidence type="ECO:0000313" key="7">
    <source>
        <dbReference type="Proteomes" id="UP000018040"/>
    </source>
</evidence>
<proteinExistence type="predicted"/>
<dbReference type="SMART" id="SM00248">
    <property type="entry name" value="ANK"/>
    <property type="match status" value="12"/>
</dbReference>
<keyword evidence="1 4" id="KW-0547">Nucleotide-binding</keyword>
<dbReference type="Pfam" id="PF12796">
    <property type="entry name" value="Ank_2"/>
    <property type="match status" value="4"/>
</dbReference>
<dbReference type="SMART" id="SM00220">
    <property type="entry name" value="S_TKc"/>
    <property type="match status" value="1"/>
</dbReference>
<dbReference type="PROSITE" id="PS00108">
    <property type="entry name" value="PROTEIN_KINASE_ST"/>
    <property type="match status" value="1"/>
</dbReference>
<dbReference type="InterPro" id="IPR036770">
    <property type="entry name" value="Ankyrin_rpt-contain_sf"/>
</dbReference>
<dbReference type="InterPro" id="IPR008271">
    <property type="entry name" value="Ser/Thr_kinase_AS"/>
</dbReference>
<dbReference type="PROSITE" id="PS50011">
    <property type="entry name" value="PROTEIN_KINASE_DOM"/>
    <property type="match status" value="1"/>
</dbReference>
<dbReference type="OrthoDB" id="4772757at2759"/>
<gene>
    <name evidence="6" type="ORF">GSB_155517</name>
</gene>
<dbReference type="Pfam" id="PF00069">
    <property type="entry name" value="Pkinase"/>
    <property type="match status" value="1"/>
</dbReference>
<dbReference type="Pfam" id="PF00023">
    <property type="entry name" value="Ank"/>
    <property type="match status" value="1"/>
</dbReference>
<dbReference type="PROSITE" id="PS50088">
    <property type="entry name" value="ANK_REPEAT"/>
    <property type="match status" value="5"/>
</dbReference>
<evidence type="ECO:0000313" key="6">
    <source>
        <dbReference type="EMBL" id="ESU40207.1"/>
    </source>
</evidence>
<evidence type="ECO:0000256" key="2">
    <source>
        <dbReference type="ARBA" id="ARBA00022840"/>
    </source>
</evidence>
<sequence length="824" mass="91846">VNHRTISSCILHTINPKMSPDGSTGPSDIDTDIEHAAKVHGVHVFSLDELKEHIEEKLGGGMFGVVYAINGFPGLAVKEIYLNGQPDRLKEITKFELETMSQFSHPGVLKYHQVIEDGDFFYVVMDRYHRNLREFVTDHARNRKFIPKEVILSIVRQLADALAYVHAPYKVNERGDVLPGIVHRDLKPANVLMSRDGERVAIADFGLCKDAQHDGSTLAGTKAYMAPEVFIYHKTSRASDIWALGVIIYELATLELPSFSRNWKPEDAEKFFVPKWKPDLSAIEDDFIKMVLEKIFVLDPIERPTAGDIAILLQTLDISTSELRARDPVSDESHRSYIISDSSSSKVSFSWTPLIRAITDGDIKTVKKHLPKKDEKGARDDIALILAAKVGHAEIVELLDPTDWDGVTALMRAAERGDVEAVRALIPLQKRRTTTYGWYSKTALMIAASCGHAEVVKLLVEHEGGMQDKNGMTALIGAVNNGHAECIKLLVEKEGGIQKKGGWNEGETALMIAAKSSYADCVKLLLEKEAGMQARNGMTALMWAACNGYPGCVKLLLEKEAGMQDKYGWTALMKAVYWNKIECARLLAEMEKCIRTTREWHGFPPGTTALVLAVQRRHDEVVRLLMKHEGEVSGWTKLIYGSYLGDVEAIRNNLHEKGCKDISGVTALMMAAVHGHTKVVKLLVEEEAGMKDNYGQTALMWVAENGHANCVQLLLEKESSMKDEDGRTALMYAARNGYVECVQLLLEKEGGMRDKDGWTALMQAVANNKLECVKLLAEREKNMKTTCEWLGYLPGTTALDIAKKKDHFEIVSIISEERTHFLVC</sequence>
<evidence type="ECO:0000256" key="1">
    <source>
        <dbReference type="ARBA" id="ARBA00022741"/>
    </source>
</evidence>
<dbReference type="VEuPathDB" id="GiardiaDB:GL50581_3209"/>
<dbReference type="EMBL" id="AHHH01000283">
    <property type="protein sequence ID" value="ESU40207.1"/>
    <property type="molecule type" value="Genomic_DNA"/>
</dbReference>
<dbReference type="InterPro" id="IPR011009">
    <property type="entry name" value="Kinase-like_dom_sf"/>
</dbReference>
<feature type="repeat" description="ANK" evidence="3">
    <location>
        <begin position="694"/>
        <end position="726"/>
    </location>
</feature>
<name>V6TPE7_GIAIN</name>
<feature type="repeat" description="ANK" evidence="3">
    <location>
        <begin position="725"/>
        <end position="757"/>
    </location>
</feature>
<evidence type="ECO:0000256" key="3">
    <source>
        <dbReference type="PROSITE-ProRule" id="PRU00023"/>
    </source>
</evidence>
<dbReference type="InterPro" id="IPR000719">
    <property type="entry name" value="Prot_kinase_dom"/>
</dbReference>
<reference evidence="7" key="1">
    <citation type="submission" date="2012-02" db="EMBL/GenBank/DDBJ databases">
        <title>Genome sequencing of Giardia lamblia Genotypes A2 and B isolates (DH and GS) and comparative analysis with the genomes of Genotypes A1 and E (WB and Pig).</title>
        <authorList>
            <person name="Adam R."/>
            <person name="Dahlstrom E."/>
            <person name="Martens C."/>
            <person name="Bruno D."/>
            <person name="Barbian K."/>
            <person name="Porcella S.F."/>
            <person name="Nash T."/>
        </authorList>
    </citation>
    <scope>NUCLEOTIDE SEQUENCE</scope>
    <source>
        <strain evidence="7">GS</strain>
    </source>
</reference>
<dbReference type="Gene3D" id="3.30.200.20">
    <property type="entry name" value="Phosphorylase Kinase, domain 1"/>
    <property type="match status" value="1"/>
</dbReference>
<keyword evidence="3" id="KW-0040">ANK repeat</keyword>
<feature type="repeat" description="ANK" evidence="3">
    <location>
        <begin position="663"/>
        <end position="688"/>
    </location>
</feature>
<dbReference type="Gene3D" id="1.25.40.20">
    <property type="entry name" value="Ankyrin repeat-containing domain"/>
    <property type="match status" value="4"/>
</dbReference>
<dbReference type="PANTHER" id="PTHR24120:SF4">
    <property type="entry name" value="GH07239P"/>
    <property type="match status" value="1"/>
</dbReference>
<dbReference type="InterPro" id="IPR002110">
    <property type="entry name" value="Ankyrin_rpt"/>
</dbReference>
<dbReference type="PANTHER" id="PTHR24120">
    <property type="entry name" value="GH07239P"/>
    <property type="match status" value="1"/>
</dbReference>
<dbReference type="PROSITE" id="PS50297">
    <property type="entry name" value="ANK_REP_REGION"/>
    <property type="match status" value="3"/>
</dbReference>
<dbReference type="PROSITE" id="PS00107">
    <property type="entry name" value="PROTEIN_KINASE_ATP"/>
    <property type="match status" value="1"/>
</dbReference>
<dbReference type="VEuPathDB" id="GiardiaDB:GL50581_1902"/>
<protein>
    <submittedName>
        <fullName evidence="6">Protein kinase NEK family protein</fullName>
    </submittedName>
</protein>
<dbReference type="VEuPathDB" id="GiardiaDB:GL50581_222"/>
<dbReference type="InterPro" id="IPR017441">
    <property type="entry name" value="Protein_kinase_ATP_BS"/>
</dbReference>
<keyword evidence="6" id="KW-0418">Kinase</keyword>
<keyword evidence="2 4" id="KW-0067">ATP-binding</keyword>
<dbReference type="SUPFAM" id="SSF56112">
    <property type="entry name" value="Protein kinase-like (PK-like)"/>
    <property type="match status" value="1"/>
</dbReference>
<accession>V6TPE7</accession>
<dbReference type="CDD" id="cd14014">
    <property type="entry name" value="STKc_PknB_like"/>
    <property type="match status" value="1"/>
</dbReference>
<comment type="caution">
    <text evidence="6">The sequence shown here is derived from an EMBL/GenBank/DDBJ whole genome shotgun (WGS) entry which is preliminary data.</text>
</comment>
<organism evidence="6 7">
    <name type="scientific">Giardia intestinalis</name>
    <name type="common">Giardia lamblia</name>
    <dbReference type="NCBI Taxonomy" id="5741"/>
    <lineage>
        <taxon>Eukaryota</taxon>
        <taxon>Metamonada</taxon>
        <taxon>Diplomonadida</taxon>
        <taxon>Hexamitidae</taxon>
        <taxon>Giardiinae</taxon>
        <taxon>Giardia</taxon>
    </lineage>
</organism>
<dbReference type="SUPFAM" id="SSF48403">
    <property type="entry name" value="Ankyrin repeat"/>
    <property type="match status" value="3"/>
</dbReference>
<dbReference type="Gene3D" id="1.10.510.10">
    <property type="entry name" value="Transferase(Phosphotransferase) domain 1"/>
    <property type="match status" value="1"/>
</dbReference>
<dbReference type="Proteomes" id="UP000018040">
    <property type="component" value="Unassembled WGS sequence"/>
</dbReference>
<dbReference type="VEuPathDB" id="GiardiaDB:GL50803_005142"/>
<evidence type="ECO:0000256" key="4">
    <source>
        <dbReference type="PROSITE-ProRule" id="PRU10141"/>
    </source>
</evidence>
<reference evidence="6 7" key="2">
    <citation type="journal article" date="2013" name="Genome Biol. Evol.">
        <title>Genome sequencing of Giardia lamblia genotypes A2 and B isolates (DH and GS) and comparative analysis with the genomes of genotypes A1 and E (WB and Pig).</title>
        <authorList>
            <person name="Adam R.D."/>
            <person name="Dahlstrom E.W."/>
            <person name="Martens C.A."/>
            <person name="Bruno D.P."/>
            <person name="Barbian K.D."/>
            <person name="Ricklefs S.M."/>
            <person name="Hernandez M.M."/>
            <person name="Narla N.P."/>
            <person name="Patel R.B."/>
            <person name="Porcella S.F."/>
            <person name="Nash T.E."/>
        </authorList>
    </citation>
    <scope>NUCLEOTIDE SEQUENCE [LARGE SCALE GENOMIC DNA]</scope>
    <source>
        <strain evidence="6 7">GS</strain>
    </source>
</reference>